<accession>A0ABT4TN50</accession>
<evidence type="ECO:0000256" key="1">
    <source>
        <dbReference type="SAM" id="MobiDB-lite"/>
    </source>
</evidence>
<reference evidence="2" key="1">
    <citation type="submission" date="2023-01" db="EMBL/GenBank/DDBJ databases">
        <title>Draft genome sequence of Nocardiopsis sp. LSu2-4 isolated from halophytes.</title>
        <authorList>
            <person name="Duangmal K."/>
            <person name="Chantavorakit T."/>
        </authorList>
    </citation>
    <scope>NUCLEOTIDE SEQUENCE</scope>
    <source>
        <strain evidence="2">LSu2-4</strain>
    </source>
</reference>
<proteinExistence type="predicted"/>
<dbReference type="Proteomes" id="UP001165685">
    <property type="component" value="Unassembled WGS sequence"/>
</dbReference>
<dbReference type="RefSeq" id="WP_270678767.1">
    <property type="nucleotide sequence ID" value="NZ_JAQFWP010000030.1"/>
</dbReference>
<gene>
    <name evidence="2" type="ORF">O4U47_16530</name>
</gene>
<dbReference type="EMBL" id="JAQFWP010000030">
    <property type="protein sequence ID" value="MDA2806122.1"/>
    <property type="molecule type" value="Genomic_DNA"/>
</dbReference>
<evidence type="ECO:0000313" key="3">
    <source>
        <dbReference type="Proteomes" id="UP001165685"/>
    </source>
</evidence>
<feature type="region of interest" description="Disordered" evidence="1">
    <location>
        <begin position="178"/>
        <end position="202"/>
    </location>
</feature>
<organism evidence="2 3">
    <name type="scientific">Nocardiopsis suaedae</name>
    <dbReference type="NCBI Taxonomy" id="3018444"/>
    <lineage>
        <taxon>Bacteria</taxon>
        <taxon>Bacillati</taxon>
        <taxon>Actinomycetota</taxon>
        <taxon>Actinomycetes</taxon>
        <taxon>Streptosporangiales</taxon>
        <taxon>Nocardiopsidaceae</taxon>
        <taxon>Nocardiopsis</taxon>
    </lineage>
</organism>
<name>A0ABT4TN50_9ACTN</name>
<evidence type="ECO:0000313" key="2">
    <source>
        <dbReference type="EMBL" id="MDA2806122.1"/>
    </source>
</evidence>
<comment type="caution">
    <text evidence="2">The sequence shown here is derived from an EMBL/GenBank/DDBJ whole genome shotgun (WGS) entry which is preliminary data.</text>
</comment>
<keyword evidence="3" id="KW-1185">Reference proteome</keyword>
<dbReference type="Pfam" id="PF13787">
    <property type="entry name" value="HXXEE"/>
    <property type="match status" value="1"/>
</dbReference>
<protein>
    <submittedName>
        <fullName evidence="2">HXXEE domain-containing protein</fullName>
    </submittedName>
</protein>
<dbReference type="InterPro" id="IPR025671">
    <property type="entry name" value="HXXEE"/>
</dbReference>
<sequence>MDAHPRRPVPAGAAWGLFVGWALHDAEEPATLPGWARRARPRLTAALPWVPERVWDRLTLDRDHTAGALAVMGAVMPAASADGARTGGRSAFYRTALAGFGPHALTHVAASAALRTYTPGVVTAPLVVAPFAVWAHRRLKEAGVPPAEGAAAWALPLFPATAAAAHGLAPAVLRLARGRRGADRRGPHRAVSAPRPAGSGRA</sequence>